<evidence type="ECO:0000256" key="1">
    <source>
        <dbReference type="SAM" id="MobiDB-lite"/>
    </source>
</evidence>
<feature type="compositionally biased region" description="Polar residues" evidence="1">
    <location>
        <begin position="726"/>
        <end position="738"/>
    </location>
</feature>
<feature type="compositionally biased region" description="Low complexity" evidence="1">
    <location>
        <begin position="534"/>
        <end position="546"/>
    </location>
</feature>
<feature type="compositionally biased region" description="Low complexity" evidence="1">
    <location>
        <begin position="260"/>
        <end position="270"/>
    </location>
</feature>
<feature type="region of interest" description="Disordered" evidence="1">
    <location>
        <begin position="692"/>
        <end position="771"/>
    </location>
</feature>
<comment type="caution">
    <text evidence="2">The sequence shown here is derived from an EMBL/GenBank/DDBJ whole genome shotgun (WGS) entry which is preliminary data.</text>
</comment>
<keyword evidence="3" id="KW-1185">Reference proteome</keyword>
<feature type="compositionally biased region" description="Polar residues" evidence="1">
    <location>
        <begin position="692"/>
        <end position="710"/>
    </location>
</feature>
<feature type="compositionally biased region" description="Basic and acidic residues" evidence="1">
    <location>
        <begin position="1381"/>
        <end position="1394"/>
    </location>
</feature>
<feature type="compositionally biased region" description="Low complexity" evidence="1">
    <location>
        <begin position="156"/>
        <end position="173"/>
    </location>
</feature>
<feature type="region of interest" description="Disordered" evidence="1">
    <location>
        <begin position="303"/>
        <end position="327"/>
    </location>
</feature>
<feature type="compositionally biased region" description="Polar residues" evidence="1">
    <location>
        <begin position="1227"/>
        <end position="1239"/>
    </location>
</feature>
<feature type="region of interest" description="Disordered" evidence="1">
    <location>
        <begin position="345"/>
        <end position="377"/>
    </location>
</feature>
<dbReference type="Proteomes" id="UP001153069">
    <property type="component" value="Unassembled WGS sequence"/>
</dbReference>
<proteinExistence type="predicted"/>
<feature type="compositionally biased region" description="Basic residues" evidence="1">
    <location>
        <begin position="824"/>
        <end position="834"/>
    </location>
</feature>
<feature type="compositionally biased region" description="Basic and acidic residues" evidence="1">
    <location>
        <begin position="1412"/>
        <end position="1426"/>
    </location>
</feature>
<sequence length="1518" mass="165525">MEAAAVHPKKKAADAGEQQSASVTKSKPRKKVGRSKSMGSGVRRILGEKWSQRLQSHLKNKQERGPSQHQPQQSSSKLIVSSSSWAEEVGEGSNPNLFLEEEMGEPLQDNATKGQQQQQQQQLQSSTGRLDQSITGDLLSAAWLLSPKKSSKKDPSAINNSNNNSTSNMIHNSYSNLQDEEEEENDNNTTATTTTNNNNNNNNKSILPFSGVGSSSTLFTGVNDFLNMSSGPLTMSFANASSAATANKEEFDVVRRRPPQRQSSSSNNNQKGPSRLSAIWGNHTKNGRPVLAPKLAKQLTDFRLRRQQGKPYQVDEADEDGDEIRDGTEHFSVTTEKLSAHTITSRMLDGDDTSICSEDEDDDDPAKSPRPSTTPPVIVRHLRSSSTGDFRHVENLLSNQKQRYEMMNEIEMRREKFKDKLQGTNNNKKKNKESIAPETIGALMMGQHQNRNHRNHDSSMALDFAQDLHESLLMSSSAGNLMMGSASKLLMGSSSLMGSANITQMAMDLHEMDERLSVLNNKVVTNTGRRPRRAQSTSAAVSRSSSLPEALDSLGALPSTKTNKKIKKSSSSGQQPQPQEQQSSSNLAVVLDDDLFDDDDSVFFGNKAGGKKQASTKKRTTTGSASLASLSDATKSTATSKSSAPILLPKPTALPKLGRSRTTSSVDNYRNKKMSASMTAFPAATNVSAVAQTEGSSNSARSQRTTSVRSEWSGGGGGGSARSERTSLSVGSKSNGVLTTPATTTSEVSTGNSSHNGSLRSQRTADDSINHVNLTPKRAALSRRATVGVTGFEKSFQIVNGVLDFGQDGSGKTEEDEQTAHSTGKSRSKKKGKKAANDATALFHQSFALESLISPARGKRASVSNMYNVAAEFPANLMLENSFSLLSTVEEVSRDEKRPDEQRHRPKRRNSLPTGSSHGPGVDLMMSPIAASCKQRVGKGETTQKPRRGRRSGLAAEMKKSIVQVDLQGKAEDSGIHKSRSGASLATMSTTESKLDDEDDRTLATATKMLAPSKADALTSTRRRASVKVEQVIKSEPKETTVDKIRMRRRASTRVTSSTNEKGLLKQRPGIVSRSQSTPVDATKPSSNETVESVVPDAVQRRKDRRSRRNPSQSKYKHEDASWRRTTPQEGAAPSTAPSGDARKRRSLTPNGTRRRRRTTLAEASQPKTPTARKERIVRRSSISGGPRSPVFNDPTVPRVRGARGGPGMDESAASQTGRSTRRSAQPRRQTSMDESATTRSEKSEAGDDYDDDDSIEPTPKPQDPPCLPLLSTRSRSKSPEVGVASSRRSMKPRRHRSRETSPKMKEESRSRRHRSDGHGSRMDESDIVSPTARRKTRTRRHTAHEALKGGEQKATVLSQDASEDMQGSPEHNYSTSMGKDITRPGRTMDKKLMAELCKSPNRANRFRRRKTHDEESGGAKDEMQKSPKTPGGRRSRRSKGDDGADAKAVGKSPYRRRRTEVVDTATPLSSRLRRVKTVDSTLPTLDLDASEGEAAEEEEGDKQQAITSNPLLDGLSF</sequence>
<dbReference type="EMBL" id="CAICTM010000880">
    <property type="protein sequence ID" value="CAB9517805.1"/>
    <property type="molecule type" value="Genomic_DNA"/>
</dbReference>
<feature type="compositionally biased region" description="Low complexity" evidence="1">
    <location>
        <begin position="569"/>
        <end position="585"/>
    </location>
</feature>
<organism evidence="2 3">
    <name type="scientific">Seminavis robusta</name>
    <dbReference type="NCBI Taxonomy" id="568900"/>
    <lineage>
        <taxon>Eukaryota</taxon>
        <taxon>Sar</taxon>
        <taxon>Stramenopiles</taxon>
        <taxon>Ochrophyta</taxon>
        <taxon>Bacillariophyta</taxon>
        <taxon>Bacillariophyceae</taxon>
        <taxon>Bacillariophycidae</taxon>
        <taxon>Naviculales</taxon>
        <taxon>Naviculaceae</taxon>
        <taxon>Seminavis</taxon>
    </lineage>
</organism>
<feature type="compositionally biased region" description="Low complexity" evidence="1">
    <location>
        <begin position="67"/>
        <end position="84"/>
    </location>
</feature>
<feature type="compositionally biased region" description="Polar residues" evidence="1">
    <location>
        <begin position="751"/>
        <end position="762"/>
    </location>
</feature>
<feature type="compositionally biased region" description="Polar residues" evidence="1">
    <location>
        <begin position="1073"/>
        <end position="1091"/>
    </location>
</feature>
<feature type="region of interest" description="Disordered" evidence="1">
    <location>
        <begin position="890"/>
        <end position="999"/>
    </location>
</feature>
<feature type="region of interest" description="Disordered" evidence="1">
    <location>
        <begin position="808"/>
        <end position="837"/>
    </location>
</feature>
<feature type="compositionally biased region" description="Basic residues" evidence="1">
    <location>
        <begin position="1289"/>
        <end position="1298"/>
    </location>
</feature>
<feature type="region of interest" description="Disordered" evidence="1">
    <location>
        <begin position="248"/>
        <end position="291"/>
    </location>
</feature>
<feature type="region of interest" description="Disordered" evidence="1">
    <location>
        <begin position="606"/>
        <end position="671"/>
    </location>
</feature>
<feature type="compositionally biased region" description="Polar residues" evidence="1">
    <location>
        <begin position="660"/>
        <end position="671"/>
    </location>
</feature>
<feature type="region of interest" description="Disordered" evidence="1">
    <location>
        <begin position="1047"/>
        <end position="1518"/>
    </location>
</feature>
<feature type="compositionally biased region" description="Acidic residues" evidence="1">
    <location>
        <begin position="1247"/>
        <end position="1256"/>
    </location>
</feature>
<gene>
    <name evidence="2" type="ORF">SEMRO_881_G215290.1</name>
</gene>
<evidence type="ECO:0000313" key="2">
    <source>
        <dbReference type="EMBL" id="CAB9517805.1"/>
    </source>
</evidence>
<name>A0A9N8EG14_9STRA</name>
<reference evidence="2" key="1">
    <citation type="submission" date="2020-06" db="EMBL/GenBank/DDBJ databases">
        <authorList>
            <consortium name="Plant Systems Biology data submission"/>
        </authorList>
    </citation>
    <scope>NUCLEOTIDE SEQUENCE</scope>
    <source>
        <strain evidence="2">D6</strain>
    </source>
</reference>
<feature type="compositionally biased region" description="Low complexity" evidence="1">
    <location>
        <begin position="621"/>
        <end position="644"/>
    </location>
</feature>
<feature type="region of interest" description="Disordered" evidence="1">
    <location>
        <begin position="146"/>
        <end position="206"/>
    </location>
</feature>
<feature type="region of interest" description="Disordered" evidence="1">
    <location>
        <begin position="1"/>
        <end position="92"/>
    </location>
</feature>
<evidence type="ECO:0000313" key="3">
    <source>
        <dbReference type="Proteomes" id="UP001153069"/>
    </source>
</evidence>
<feature type="compositionally biased region" description="Low complexity" evidence="1">
    <location>
        <begin position="739"/>
        <end position="750"/>
    </location>
</feature>
<feature type="compositionally biased region" description="Basic residues" evidence="1">
    <location>
        <begin position="1143"/>
        <end position="1159"/>
    </location>
</feature>
<feature type="compositionally biased region" description="Low complexity" evidence="1">
    <location>
        <begin position="1180"/>
        <end position="1191"/>
    </location>
</feature>
<feature type="compositionally biased region" description="Basic and acidic residues" evidence="1">
    <location>
        <begin position="891"/>
        <end position="903"/>
    </location>
</feature>
<protein>
    <submittedName>
        <fullName evidence="2">Uncharacterized protein</fullName>
    </submittedName>
</protein>
<feature type="region of interest" description="Disordered" evidence="1">
    <location>
        <begin position="521"/>
        <end position="585"/>
    </location>
</feature>
<feature type="region of interest" description="Disordered" evidence="1">
    <location>
        <begin position="107"/>
        <end position="130"/>
    </location>
</feature>
<feature type="compositionally biased region" description="Basic and acidic residues" evidence="1">
    <location>
        <begin position="1299"/>
        <end position="1310"/>
    </location>
</feature>
<feature type="compositionally biased region" description="Basic residues" evidence="1">
    <location>
        <begin position="1333"/>
        <end position="1343"/>
    </location>
</feature>
<accession>A0A9N8EG14</accession>
<feature type="compositionally biased region" description="Acidic residues" evidence="1">
    <location>
        <begin position="1489"/>
        <end position="1501"/>
    </location>
</feature>
<feature type="compositionally biased region" description="Polar residues" evidence="1">
    <location>
        <begin position="981"/>
        <end position="992"/>
    </location>
</feature>
<feature type="compositionally biased region" description="Low complexity" evidence="1">
    <location>
        <begin position="115"/>
        <end position="124"/>
    </location>
</feature>
<feature type="compositionally biased region" description="Pro residues" evidence="1">
    <location>
        <begin position="1259"/>
        <end position="1268"/>
    </location>
</feature>
<feature type="compositionally biased region" description="Low complexity" evidence="1">
    <location>
        <begin position="187"/>
        <end position="203"/>
    </location>
</feature>